<name>A0A383A6Y5_9ZZZZ</name>
<dbReference type="SUPFAM" id="SSF56281">
    <property type="entry name" value="Metallo-hydrolase/oxidoreductase"/>
    <property type="match status" value="1"/>
</dbReference>
<proteinExistence type="predicted"/>
<sequence>STQAAEEFATGKGKVLVTPINHATLVIEWSGKTIYVDPVGMAGWYKAFPKPDLVLLTHVHGDHFREAVLKTVVGPKTQLVAPPALVGVFSAGLKAKAIAVANGESTEKVGFKLEAVASYNTTPPRKRFHPKGQGNGYVLNLGGKRIYISGDTEGTPEMLALKNIDVAFLCMNLPYTMDVAAAAKAVKTFKPKVVYPYHSRGQDTAKFKKLVGDVAEVRLRNWYK</sequence>
<evidence type="ECO:0000313" key="1">
    <source>
        <dbReference type="EMBL" id="SVE03370.1"/>
    </source>
</evidence>
<dbReference type="EMBL" id="UINC01189606">
    <property type="protein sequence ID" value="SVE03370.1"/>
    <property type="molecule type" value="Genomic_DNA"/>
</dbReference>
<dbReference type="PANTHER" id="PTHR43546:SF3">
    <property type="entry name" value="UPF0173 METAL-DEPENDENT HYDROLASE MJ1163"/>
    <property type="match status" value="1"/>
</dbReference>
<feature type="non-terminal residue" evidence="1">
    <location>
        <position position="1"/>
    </location>
</feature>
<gene>
    <name evidence="1" type="ORF">METZ01_LOCUS456224</name>
</gene>
<dbReference type="PANTHER" id="PTHR43546">
    <property type="entry name" value="UPF0173 METAL-DEPENDENT HYDROLASE MJ1163-RELATED"/>
    <property type="match status" value="1"/>
</dbReference>
<dbReference type="AlphaFoldDB" id="A0A383A6Y5"/>
<dbReference type="InterPro" id="IPR050114">
    <property type="entry name" value="UPF0173_UPF0282_UlaG_hydrolase"/>
</dbReference>
<dbReference type="InterPro" id="IPR036866">
    <property type="entry name" value="RibonucZ/Hydroxyglut_hydro"/>
</dbReference>
<dbReference type="Gene3D" id="3.60.15.10">
    <property type="entry name" value="Ribonuclease Z/Hydroxyacylglutathione hydrolase-like"/>
    <property type="match status" value="1"/>
</dbReference>
<evidence type="ECO:0008006" key="2">
    <source>
        <dbReference type="Google" id="ProtNLM"/>
    </source>
</evidence>
<reference evidence="1" key="1">
    <citation type="submission" date="2018-05" db="EMBL/GenBank/DDBJ databases">
        <authorList>
            <person name="Lanie J.A."/>
            <person name="Ng W.-L."/>
            <person name="Kazmierczak K.M."/>
            <person name="Andrzejewski T.M."/>
            <person name="Davidsen T.M."/>
            <person name="Wayne K.J."/>
            <person name="Tettelin H."/>
            <person name="Glass J.I."/>
            <person name="Rusch D."/>
            <person name="Podicherti R."/>
            <person name="Tsui H.-C.T."/>
            <person name="Winkler M.E."/>
        </authorList>
    </citation>
    <scope>NUCLEOTIDE SEQUENCE</scope>
</reference>
<accession>A0A383A6Y5</accession>
<dbReference type="Pfam" id="PF13483">
    <property type="entry name" value="Lactamase_B_3"/>
    <property type="match status" value="1"/>
</dbReference>
<organism evidence="1">
    <name type="scientific">marine metagenome</name>
    <dbReference type="NCBI Taxonomy" id="408172"/>
    <lineage>
        <taxon>unclassified sequences</taxon>
        <taxon>metagenomes</taxon>
        <taxon>ecological metagenomes</taxon>
    </lineage>
</organism>
<protein>
    <recommendedName>
        <fullName evidence="2">Metallo-beta-lactamase domain-containing protein</fullName>
    </recommendedName>
</protein>